<reference evidence="3" key="1">
    <citation type="journal article" date="2019" name="Int. J. Syst. Evol. Microbiol.">
        <title>The Global Catalogue of Microorganisms (GCM) 10K type strain sequencing project: providing services to taxonomists for standard genome sequencing and annotation.</title>
        <authorList>
            <consortium name="The Broad Institute Genomics Platform"/>
            <consortium name="The Broad Institute Genome Sequencing Center for Infectious Disease"/>
            <person name="Wu L."/>
            <person name="Ma J."/>
        </authorList>
    </citation>
    <scope>NUCLEOTIDE SEQUENCE [LARGE SCALE GENOMIC DNA]</scope>
    <source>
        <strain evidence="3">CCM 7224</strain>
    </source>
</reference>
<comment type="caution">
    <text evidence="2">The sequence shown here is derived from an EMBL/GenBank/DDBJ whole genome shotgun (WGS) entry which is preliminary data.</text>
</comment>
<organism evidence="2 3">
    <name type="scientific">Streptomyces mauvecolor</name>
    <dbReference type="NCBI Taxonomy" id="58345"/>
    <lineage>
        <taxon>Bacteria</taxon>
        <taxon>Bacillati</taxon>
        <taxon>Actinomycetota</taxon>
        <taxon>Actinomycetes</taxon>
        <taxon>Kitasatosporales</taxon>
        <taxon>Streptomycetaceae</taxon>
        <taxon>Streptomyces</taxon>
    </lineage>
</organism>
<name>A0ABV9UYC9_9ACTN</name>
<evidence type="ECO:0000313" key="2">
    <source>
        <dbReference type="EMBL" id="MFC4962202.1"/>
    </source>
</evidence>
<dbReference type="EMBL" id="JBHSIZ010000066">
    <property type="protein sequence ID" value="MFC4962202.1"/>
    <property type="molecule type" value="Genomic_DNA"/>
</dbReference>
<keyword evidence="3" id="KW-1185">Reference proteome</keyword>
<proteinExistence type="predicted"/>
<accession>A0ABV9UYC9</accession>
<gene>
    <name evidence="2" type="ORF">ACFPFX_38570</name>
</gene>
<dbReference type="Proteomes" id="UP001595834">
    <property type="component" value="Unassembled WGS sequence"/>
</dbReference>
<evidence type="ECO:0000313" key="3">
    <source>
        <dbReference type="Proteomes" id="UP001595834"/>
    </source>
</evidence>
<feature type="compositionally biased region" description="Basic residues" evidence="1">
    <location>
        <begin position="226"/>
        <end position="241"/>
    </location>
</feature>
<dbReference type="RefSeq" id="WP_344371247.1">
    <property type="nucleotide sequence ID" value="NZ_BAAASQ010000003.1"/>
</dbReference>
<evidence type="ECO:0000256" key="1">
    <source>
        <dbReference type="SAM" id="MobiDB-lite"/>
    </source>
</evidence>
<sequence>MARAAQDVLTTASRHAQPRAWLRAVEWLVGSGIHPRASAVTVAVARDLAARMDYGAGTVLYDLEGTAGRVGISRAGLKRHVAYLRELGALVWLVHGSKRNLRLPGRKYTATATVYAAAIPPVYDAAMGHRVPVAGYEGRVTGLTPVPPATPDGANCPCGYSCGEVCGETVLRRPPVHGLEPPSRTASTPGPTAEVERGFSNTRATLARGRNRAPKAAPESPEKAPRARKTKQPRRGRKAGSTRRSPLQVAKDIQIARQVRPRVNWTQGEGLRRLAFSLRPLIDQGLDADTIAAELHAWFLDWRPADPAAYIRTQLRRQAELAAQLLPPDQQVRPQDNAAWRNWCEQNAAEEAARESLSRAPRTDEDRATARARGTYDITVVLDHLDDHGTDDTLDLYGTRLTSLAARMQASGTITPY</sequence>
<protein>
    <submittedName>
        <fullName evidence="2">Cell wall protein</fullName>
    </submittedName>
</protein>
<feature type="region of interest" description="Disordered" evidence="1">
    <location>
        <begin position="174"/>
        <end position="249"/>
    </location>
</feature>